<dbReference type="Gene3D" id="2.60.40.420">
    <property type="entry name" value="Cupredoxins - blue copper proteins"/>
    <property type="match status" value="1"/>
</dbReference>
<organism evidence="3 4">
    <name type="scientific">Hamadaea flava</name>
    <dbReference type="NCBI Taxonomy" id="1742688"/>
    <lineage>
        <taxon>Bacteria</taxon>
        <taxon>Bacillati</taxon>
        <taxon>Actinomycetota</taxon>
        <taxon>Actinomycetes</taxon>
        <taxon>Micromonosporales</taxon>
        <taxon>Micromonosporaceae</taxon>
        <taxon>Hamadaea</taxon>
    </lineage>
</organism>
<protein>
    <submittedName>
        <fullName evidence="3">Cupredoxin domain-containing protein</fullName>
    </submittedName>
</protein>
<evidence type="ECO:0000259" key="2">
    <source>
        <dbReference type="Pfam" id="PF13473"/>
    </source>
</evidence>
<feature type="chain" id="PRO_5045141373" evidence="1">
    <location>
        <begin position="23"/>
        <end position="150"/>
    </location>
</feature>
<dbReference type="SUPFAM" id="SSF49503">
    <property type="entry name" value="Cupredoxins"/>
    <property type="match status" value="1"/>
</dbReference>
<dbReference type="PROSITE" id="PS51257">
    <property type="entry name" value="PROKAR_LIPOPROTEIN"/>
    <property type="match status" value="1"/>
</dbReference>
<accession>A0ABV8LY43</accession>
<proteinExistence type="predicted"/>
<dbReference type="RefSeq" id="WP_253763077.1">
    <property type="nucleotide sequence ID" value="NZ_JAMZDZ010000001.1"/>
</dbReference>
<keyword evidence="4" id="KW-1185">Reference proteome</keyword>
<gene>
    <name evidence="3" type="ORF">ACFOZ4_31700</name>
</gene>
<evidence type="ECO:0000313" key="4">
    <source>
        <dbReference type="Proteomes" id="UP001595816"/>
    </source>
</evidence>
<reference evidence="4" key="1">
    <citation type="journal article" date="2019" name="Int. J. Syst. Evol. Microbiol.">
        <title>The Global Catalogue of Microorganisms (GCM) 10K type strain sequencing project: providing services to taxonomists for standard genome sequencing and annotation.</title>
        <authorList>
            <consortium name="The Broad Institute Genomics Platform"/>
            <consortium name="The Broad Institute Genome Sequencing Center for Infectious Disease"/>
            <person name="Wu L."/>
            <person name="Ma J."/>
        </authorList>
    </citation>
    <scope>NUCLEOTIDE SEQUENCE [LARGE SCALE GENOMIC DNA]</scope>
    <source>
        <strain evidence="4">CGMCC 4.7289</strain>
    </source>
</reference>
<name>A0ABV8LY43_9ACTN</name>
<keyword evidence="1" id="KW-0732">Signal</keyword>
<dbReference type="Proteomes" id="UP001595816">
    <property type="component" value="Unassembled WGS sequence"/>
</dbReference>
<sequence>MSRRPIGVLVAVLTLASAAGCAVWGTEGGPGGAGAALPTATASVAPSPAVAVKGSDGVQRIEVAIGDDLRLHPDVVRATTGTIEITFRNTGVTPHDISVDTVPGVDGGNVNGGQTKTVTVTVTQPGTYPMPCAYHVTSGMQGTLEVATPS</sequence>
<dbReference type="Pfam" id="PF13473">
    <property type="entry name" value="Cupredoxin_1"/>
    <property type="match status" value="1"/>
</dbReference>
<evidence type="ECO:0000313" key="3">
    <source>
        <dbReference type="EMBL" id="MFC4135200.1"/>
    </source>
</evidence>
<dbReference type="EMBL" id="JBHSAY010000020">
    <property type="protein sequence ID" value="MFC4135200.1"/>
    <property type="molecule type" value="Genomic_DNA"/>
</dbReference>
<evidence type="ECO:0000256" key="1">
    <source>
        <dbReference type="SAM" id="SignalP"/>
    </source>
</evidence>
<dbReference type="InterPro" id="IPR028096">
    <property type="entry name" value="EfeO_Cupredoxin"/>
</dbReference>
<dbReference type="InterPro" id="IPR008972">
    <property type="entry name" value="Cupredoxin"/>
</dbReference>
<feature type="signal peptide" evidence="1">
    <location>
        <begin position="1"/>
        <end position="22"/>
    </location>
</feature>
<feature type="domain" description="EfeO-type cupredoxin-like" evidence="2">
    <location>
        <begin position="56"/>
        <end position="144"/>
    </location>
</feature>
<comment type="caution">
    <text evidence="3">The sequence shown here is derived from an EMBL/GenBank/DDBJ whole genome shotgun (WGS) entry which is preliminary data.</text>
</comment>